<keyword evidence="2" id="KW-0547">Nucleotide-binding</keyword>
<dbReference type="EC" id="6.1.1.22" evidence="7"/>
<dbReference type="InterPro" id="IPR004364">
    <property type="entry name" value="Aa-tRNA-synt_II"/>
</dbReference>
<evidence type="ECO:0000313" key="8">
    <source>
        <dbReference type="Proteomes" id="UP001316803"/>
    </source>
</evidence>
<sequence length="578" mass="64898">MPWRWIRQVRLQRCQTASTLLHENFATTQLSRGLSLCIASRYASTSRESASEVLGLSPEWAKNPNPQSPTQELTRSKFSKNARLVEDPPPSGSKVTIAGLVRSIRKQKKVAFAHIEDGSTLAAIQAVFNPETARDLHNGAYVELEGLWEKSPSAGQTHELKVESVLRVGESAVDASPIQKKSMTVDHLRLYPHLRLRLPLYSLLARVRNQVMNSVHEFYSGTYNSNAEAVHVQPPIITSSDCEGAGEVFTVSPKLQSSPHAGKEEKEQKHYFREQKYLTVSSQLHLEAYAAELGNVWTLTPAFRAEESDTGRHLAEMSMLEFEGRGITELRELVDGVQALIQYIVLRLENNRTGQELLDYYASDKRSEDQVDPNLRARWTALSEPGWLHITYADAMRALENAAHQQPDLFKQKPSFDSGLALEHERWIVNKLAKDRPAFVTHYPKEQKPFYMLPSSAQTPNNSQETVECFDLLLPYGICETVGGSLREHRLEPLIQNMREKGLLSHPAGPTETDADYPYLQAGESLGSLSWYADLRLFGSSPHGGFGLGLERLLMYLTGVTNVRDSVPFPRTYKNCIA</sequence>
<dbReference type="EMBL" id="JAKLMC020000002">
    <property type="protein sequence ID" value="KAK5957617.1"/>
    <property type="molecule type" value="Genomic_DNA"/>
</dbReference>
<dbReference type="CDD" id="cd04318">
    <property type="entry name" value="EcAsnRS_like_N"/>
    <property type="match status" value="1"/>
</dbReference>
<dbReference type="PRINTS" id="PR01042">
    <property type="entry name" value="TRNASYNTHASP"/>
</dbReference>
<name>A0AAN8I727_9EURO</name>
<keyword evidence="1 7" id="KW-0436">Ligase</keyword>
<dbReference type="PANTHER" id="PTHR22594:SF34">
    <property type="entry name" value="ASPARAGINE--TRNA LIGASE, MITOCHONDRIAL-RELATED"/>
    <property type="match status" value="1"/>
</dbReference>
<dbReference type="Proteomes" id="UP001316803">
    <property type="component" value="Unassembled WGS sequence"/>
</dbReference>
<dbReference type="InterPro" id="IPR006195">
    <property type="entry name" value="aa-tRNA-synth_II"/>
</dbReference>
<organism evidence="7 8">
    <name type="scientific">Knufia fluminis</name>
    <dbReference type="NCBI Taxonomy" id="191047"/>
    <lineage>
        <taxon>Eukaryota</taxon>
        <taxon>Fungi</taxon>
        <taxon>Dikarya</taxon>
        <taxon>Ascomycota</taxon>
        <taxon>Pezizomycotina</taxon>
        <taxon>Eurotiomycetes</taxon>
        <taxon>Chaetothyriomycetidae</taxon>
        <taxon>Chaetothyriales</taxon>
        <taxon>Trichomeriaceae</taxon>
        <taxon>Knufia</taxon>
    </lineage>
</organism>
<dbReference type="GO" id="GO:0005739">
    <property type="term" value="C:mitochondrion"/>
    <property type="evidence" value="ECO:0007669"/>
    <property type="project" value="TreeGrafter"/>
</dbReference>
<evidence type="ECO:0000256" key="4">
    <source>
        <dbReference type="ARBA" id="ARBA00022917"/>
    </source>
</evidence>
<dbReference type="InterPro" id="IPR045864">
    <property type="entry name" value="aa-tRNA-synth_II/BPL/LPL"/>
</dbReference>
<evidence type="ECO:0000259" key="6">
    <source>
        <dbReference type="PROSITE" id="PS50862"/>
    </source>
</evidence>
<gene>
    <name evidence="7" type="primary">SLM5</name>
    <name evidence="7" type="ORF">OHC33_000804</name>
</gene>
<evidence type="ECO:0000313" key="7">
    <source>
        <dbReference type="EMBL" id="KAK5957617.1"/>
    </source>
</evidence>
<keyword evidence="3" id="KW-0067">ATP-binding</keyword>
<reference evidence="7 8" key="1">
    <citation type="submission" date="2022-12" db="EMBL/GenBank/DDBJ databases">
        <title>Genomic features and morphological characterization of a novel Knufia sp. strain isolated from spacecraft assembly facility.</title>
        <authorList>
            <person name="Teixeira M."/>
            <person name="Chander A.M."/>
            <person name="Stajich J.E."/>
            <person name="Venkateswaran K."/>
        </authorList>
    </citation>
    <scope>NUCLEOTIDE SEQUENCE [LARGE SCALE GENOMIC DNA]</scope>
    <source>
        <strain evidence="7 8">FJI-L2-BK-P2</strain>
    </source>
</reference>
<protein>
    <submittedName>
        <fullName evidence="7">Asparaginyl-tRNA synthetase</fullName>
        <ecNumber evidence="7">6.1.1.22</ecNumber>
    </submittedName>
</protein>
<dbReference type="GO" id="GO:0005524">
    <property type="term" value="F:ATP binding"/>
    <property type="evidence" value="ECO:0007669"/>
    <property type="project" value="UniProtKB-KW"/>
</dbReference>
<keyword evidence="5" id="KW-0030">Aminoacyl-tRNA synthetase</keyword>
<evidence type="ECO:0000256" key="3">
    <source>
        <dbReference type="ARBA" id="ARBA00022840"/>
    </source>
</evidence>
<dbReference type="AlphaFoldDB" id="A0AAN8I727"/>
<proteinExistence type="predicted"/>
<evidence type="ECO:0000256" key="5">
    <source>
        <dbReference type="ARBA" id="ARBA00023146"/>
    </source>
</evidence>
<dbReference type="GO" id="GO:0006421">
    <property type="term" value="P:asparaginyl-tRNA aminoacylation"/>
    <property type="evidence" value="ECO:0007669"/>
    <property type="project" value="TreeGrafter"/>
</dbReference>
<accession>A0AAN8I727</accession>
<comment type="caution">
    <text evidence="7">The sequence shown here is derived from an EMBL/GenBank/DDBJ whole genome shotgun (WGS) entry which is preliminary data.</text>
</comment>
<dbReference type="GO" id="GO:0004816">
    <property type="term" value="F:asparagine-tRNA ligase activity"/>
    <property type="evidence" value="ECO:0007669"/>
    <property type="project" value="UniProtKB-EC"/>
</dbReference>
<dbReference type="InterPro" id="IPR012340">
    <property type="entry name" value="NA-bd_OB-fold"/>
</dbReference>
<dbReference type="SUPFAM" id="SSF50249">
    <property type="entry name" value="Nucleic acid-binding proteins"/>
    <property type="match status" value="1"/>
</dbReference>
<keyword evidence="8" id="KW-1185">Reference proteome</keyword>
<dbReference type="PANTHER" id="PTHR22594">
    <property type="entry name" value="ASPARTYL/LYSYL-TRNA SYNTHETASE"/>
    <property type="match status" value="1"/>
</dbReference>
<dbReference type="Gene3D" id="3.30.930.10">
    <property type="entry name" value="Bira Bifunctional Protein, Domain 2"/>
    <property type="match status" value="1"/>
</dbReference>
<dbReference type="Gene3D" id="2.40.50.140">
    <property type="entry name" value="Nucleic acid-binding proteins"/>
    <property type="match status" value="1"/>
</dbReference>
<keyword evidence="4" id="KW-0648">Protein biosynthesis</keyword>
<dbReference type="Pfam" id="PF01336">
    <property type="entry name" value="tRNA_anti-codon"/>
    <property type="match status" value="1"/>
</dbReference>
<dbReference type="SUPFAM" id="SSF55681">
    <property type="entry name" value="Class II aaRS and biotin synthetases"/>
    <property type="match status" value="1"/>
</dbReference>
<dbReference type="PROSITE" id="PS50862">
    <property type="entry name" value="AA_TRNA_LIGASE_II"/>
    <property type="match status" value="1"/>
</dbReference>
<dbReference type="GO" id="GO:0003676">
    <property type="term" value="F:nucleic acid binding"/>
    <property type="evidence" value="ECO:0007669"/>
    <property type="project" value="InterPro"/>
</dbReference>
<evidence type="ECO:0000256" key="2">
    <source>
        <dbReference type="ARBA" id="ARBA00022741"/>
    </source>
</evidence>
<dbReference type="InterPro" id="IPR002312">
    <property type="entry name" value="Asp/Asn-tRNA-synth_IIb"/>
</dbReference>
<dbReference type="Pfam" id="PF00152">
    <property type="entry name" value="tRNA-synt_2"/>
    <property type="match status" value="1"/>
</dbReference>
<dbReference type="InterPro" id="IPR004365">
    <property type="entry name" value="NA-bd_OB_tRNA"/>
</dbReference>
<feature type="domain" description="Aminoacyl-transfer RNA synthetases class-II family profile" evidence="6">
    <location>
        <begin position="206"/>
        <end position="568"/>
    </location>
</feature>
<evidence type="ECO:0000256" key="1">
    <source>
        <dbReference type="ARBA" id="ARBA00022598"/>
    </source>
</evidence>